<feature type="domain" description="MgtC/SapB/SrpB/YhiD N-terminal" evidence="8">
    <location>
        <begin position="32"/>
        <end position="152"/>
    </location>
</feature>
<evidence type="ECO:0000256" key="2">
    <source>
        <dbReference type="ARBA" id="ARBA00009298"/>
    </source>
</evidence>
<organism evidence="9">
    <name type="scientific">uncultured bacterium pEAF66</name>
    <dbReference type="NCBI Taxonomy" id="480414"/>
    <lineage>
        <taxon>Bacteria</taxon>
        <taxon>environmental samples</taxon>
    </lineage>
</organism>
<dbReference type="PANTHER" id="PTHR33778">
    <property type="entry name" value="PROTEIN MGTC"/>
    <property type="match status" value="1"/>
</dbReference>
<evidence type="ECO:0000256" key="5">
    <source>
        <dbReference type="ARBA" id="ARBA00022989"/>
    </source>
</evidence>
<evidence type="ECO:0000256" key="1">
    <source>
        <dbReference type="ARBA" id="ARBA00004651"/>
    </source>
</evidence>
<protein>
    <submittedName>
        <fullName evidence="9">Putative magnesium transporter</fullName>
    </submittedName>
</protein>
<name>B0LFR4_9BACT</name>
<dbReference type="PANTHER" id="PTHR33778:SF1">
    <property type="entry name" value="MAGNESIUM TRANSPORTER YHID-RELATED"/>
    <property type="match status" value="1"/>
</dbReference>
<dbReference type="PRINTS" id="PR01837">
    <property type="entry name" value="MGTCSAPBPROT"/>
</dbReference>
<keyword evidence="6 7" id="KW-0472">Membrane</keyword>
<dbReference type="EMBL" id="EU099626">
    <property type="protein sequence ID" value="ABW82959.1"/>
    <property type="molecule type" value="Genomic_DNA"/>
</dbReference>
<evidence type="ECO:0000259" key="8">
    <source>
        <dbReference type="Pfam" id="PF02308"/>
    </source>
</evidence>
<evidence type="ECO:0000256" key="3">
    <source>
        <dbReference type="ARBA" id="ARBA00022475"/>
    </source>
</evidence>
<comment type="similarity">
    <text evidence="2">Belongs to the MgtC/SapB family.</text>
</comment>
<sequence>MDEWWIVSWMTIQAEFSDLGDAADITRVIVRLTVAVALGAMLGYERESVGASAGLRTHMLVSLGSALFVLIPLQAGMQVADVSRVLQGVTAGVGFLGAGAILKSQSDNQITGLTTAAGVWLTAAIGVAAGMGREGTAVLTAVFALSILSLLKFKGARARAAQQRGAPARNDRDEDA</sequence>
<feature type="transmembrane region" description="Helical" evidence="7">
    <location>
        <begin position="55"/>
        <end position="73"/>
    </location>
</feature>
<comment type="subcellular location">
    <subcellularLocation>
        <location evidence="1">Cell membrane</location>
        <topology evidence="1">Multi-pass membrane protein</topology>
    </subcellularLocation>
</comment>
<accession>B0LFR4</accession>
<keyword evidence="3" id="KW-1003">Cell membrane</keyword>
<evidence type="ECO:0000256" key="7">
    <source>
        <dbReference type="SAM" id="Phobius"/>
    </source>
</evidence>
<dbReference type="Pfam" id="PF02308">
    <property type="entry name" value="MgtC"/>
    <property type="match status" value="1"/>
</dbReference>
<dbReference type="InterPro" id="IPR049177">
    <property type="entry name" value="MgtC_SapB_SrpB_YhiD_N"/>
</dbReference>
<feature type="transmembrane region" description="Helical" evidence="7">
    <location>
        <begin position="135"/>
        <end position="153"/>
    </location>
</feature>
<keyword evidence="5 7" id="KW-1133">Transmembrane helix</keyword>
<dbReference type="AlphaFoldDB" id="B0LFR4"/>
<reference evidence="9" key="1">
    <citation type="journal article" date="2008" name="Appl. Environ. Microbiol.">
        <title>Forest soil metagenome gene cluster involved in antifungal activity expression in Escherichia coli.</title>
        <authorList>
            <person name="Chung E.J."/>
            <person name="Lim H.K."/>
            <person name="Kim J.C."/>
            <person name="Choi G.J."/>
            <person name="Park E.J."/>
            <person name="Lee M.H."/>
            <person name="Chung Y.R."/>
            <person name="Lee S.W."/>
        </authorList>
    </citation>
    <scope>NUCLEOTIDE SEQUENCE</scope>
</reference>
<feature type="transmembrane region" description="Helical" evidence="7">
    <location>
        <begin position="25"/>
        <end position="43"/>
    </location>
</feature>
<dbReference type="InterPro" id="IPR003416">
    <property type="entry name" value="MgtC/SapB/SrpB/YhiD_fam"/>
</dbReference>
<feature type="transmembrane region" description="Helical" evidence="7">
    <location>
        <begin position="85"/>
        <end position="103"/>
    </location>
</feature>
<dbReference type="GO" id="GO:0005886">
    <property type="term" value="C:plasma membrane"/>
    <property type="evidence" value="ECO:0007669"/>
    <property type="project" value="UniProtKB-SubCell"/>
</dbReference>
<feature type="transmembrane region" description="Helical" evidence="7">
    <location>
        <begin position="110"/>
        <end position="129"/>
    </location>
</feature>
<keyword evidence="4 7" id="KW-0812">Transmembrane</keyword>
<evidence type="ECO:0000256" key="4">
    <source>
        <dbReference type="ARBA" id="ARBA00022692"/>
    </source>
</evidence>
<evidence type="ECO:0000256" key="6">
    <source>
        <dbReference type="ARBA" id="ARBA00023136"/>
    </source>
</evidence>
<proteinExistence type="inferred from homology"/>
<evidence type="ECO:0000313" key="9">
    <source>
        <dbReference type="EMBL" id="ABW82959.1"/>
    </source>
</evidence>